<proteinExistence type="predicted"/>
<keyword evidence="2" id="KW-1185">Reference proteome</keyword>
<evidence type="ECO:0000313" key="1">
    <source>
        <dbReference type="EMBL" id="KAJ1171773.1"/>
    </source>
</evidence>
<gene>
    <name evidence="1" type="ORF">NDU88_003631</name>
</gene>
<comment type="caution">
    <text evidence="1">The sequence shown here is derived from an EMBL/GenBank/DDBJ whole genome shotgun (WGS) entry which is preliminary data.</text>
</comment>
<name>A0AAV7T773_PLEWA</name>
<accession>A0AAV7T773</accession>
<dbReference type="AlphaFoldDB" id="A0AAV7T773"/>
<protein>
    <submittedName>
        <fullName evidence="1">Uncharacterized protein</fullName>
    </submittedName>
</protein>
<dbReference type="Proteomes" id="UP001066276">
    <property type="component" value="Chromosome 4_1"/>
</dbReference>
<organism evidence="1 2">
    <name type="scientific">Pleurodeles waltl</name>
    <name type="common">Iberian ribbed newt</name>
    <dbReference type="NCBI Taxonomy" id="8319"/>
    <lineage>
        <taxon>Eukaryota</taxon>
        <taxon>Metazoa</taxon>
        <taxon>Chordata</taxon>
        <taxon>Craniata</taxon>
        <taxon>Vertebrata</taxon>
        <taxon>Euteleostomi</taxon>
        <taxon>Amphibia</taxon>
        <taxon>Batrachia</taxon>
        <taxon>Caudata</taxon>
        <taxon>Salamandroidea</taxon>
        <taxon>Salamandridae</taxon>
        <taxon>Pleurodelinae</taxon>
        <taxon>Pleurodeles</taxon>
    </lineage>
</organism>
<dbReference type="EMBL" id="JANPWB010000007">
    <property type="protein sequence ID" value="KAJ1171773.1"/>
    <property type="molecule type" value="Genomic_DNA"/>
</dbReference>
<evidence type="ECO:0000313" key="2">
    <source>
        <dbReference type="Proteomes" id="UP001066276"/>
    </source>
</evidence>
<reference evidence="1" key="1">
    <citation type="journal article" date="2022" name="bioRxiv">
        <title>Sequencing and chromosome-scale assembly of the giantPleurodeles waltlgenome.</title>
        <authorList>
            <person name="Brown T."/>
            <person name="Elewa A."/>
            <person name="Iarovenko S."/>
            <person name="Subramanian E."/>
            <person name="Araus A.J."/>
            <person name="Petzold A."/>
            <person name="Susuki M."/>
            <person name="Suzuki K.-i.T."/>
            <person name="Hayashi T."/>
            <person name="Toyoda A."/>
            <person name="Oliveira C."/>
            <person name="Osipova E."/>
            <person name="Leigh N.D."/>
            <person name="Simon A."/>
            <person name="Yun M.H."/>
        </authorList>
    </citation>
    <scope>NUCLEOTIDE SEQUENCE</scope>
    <source>
        <strain evidence="1">20211129_DDA</strain>
        <tissue evidence="1">Liver</tissue>
    </source>
</reference>
<sequence>MGVLSSTTFLQGDWPLDSLEGDKTNPAAGVNVDVTLQPETNIIPPQVSVPFCDNMFAVLEESLSAGAFDPNQGPNLVTTLAEAKEGENKTPIALNETTPALQRIVGTITNYNLKVAPAQAHDGEGLRIYGVTNRVPALDCSKEQIQGRVSLQRTFSHFQINPGTQMTPAHHQNFTPKIALLLLRRAQVRHYVKKKDKRGRLWEHMQGESGEEKAHRGDKRYIMGLYNDPATQQ</sequence>